<evidence type="ECO:0000313" key="8">
    <source>
        <dbReference type="RefSeq" id="XP_025423271.1"/>
    </source>
</evidence>
<reference evidence="6" key="1">
    <citation type="submission" date="2018-04" db="EMBL/GenBank/DDBJ databases">
        <title>Transcriptome assembly of Sipha flava.</title>
        <authorList>
            <person name="Scully E.D."/>
            <person name="Geib S.M."/>
            <person name="Palmer N.A."/>
            <person name="Koch K."/>
            <person name="Bradshaw J."/>
            <person name="Heng-Moss T."/>
            <person name="Sarath G."/>
        </authorList>
    </citation>
    <scope>NUCLEOTIDE SEQUENCE</scope>
</reference>
<name>A0A2S2RAN6_9HEMI</name>
<evidence type="ECO:0000256" key="4">
    <source>
        <dbReference type="ARBA" id="ARBA00025779"/>
    </source>
</evidence>
<dbReference type="Gene3D" id="3.10.20.90">
    <property type="entry name" value="Phosphatidylinositol 3-kinase Catalytic Subunit, Chain A, domain 1"/>
    <property type="match status" value="1"/>
</dbReference>
<dbReference type="OrthoDB" id="5295208at2759"/>
<dbReference type="Pfam" id="PF14560">
    <property type="entry name" value="Ubiquitin_2"/>
    <property type="match status" value="1"/>
</dbReference>
<dbReference type="RefSeq" id="XP_025423271.1">
    <property type="nucleotide sequence ID" value="XM_025567486.1"/>
</dbReference>
<dbReference type="InterPro" id="IPR029071">
    <property type="entry name" value="Ubiquitin-like_domsf"/>
</dbReference>
<dbReference type="PANTHER" id="PTHR18916:SF85">
    <property type="entry name" value="TUBULIN-FOLDING COFACTOR B"/>
    <property type="match status" value="1"/>
</dbReference>
<dbReference type="GO" id="GO:0005938">
    <property type="term" value="C:cell cortex"/>
    <property type="evidence" value="ECO:0007669"/>
    <property type="project" value="TreeGrafter"/>
</dbReference>
<dbReference type="InterPro" id="IPR000626">
    <property type="entry name" value="Ubiquitin-like_dom"/>
</dbReference>
<accession>A0A2S2RAN6</accession>
<dbReference type="Proteomes" id="UP000694846">
    <property type="component" value="Unplaced"/>
</dbReference>
<keyword evidence="2" id="KW-0963">Cytoplasm</keyword>
<dbReference type="GO" id="GO:0035371">
    <property type="term" value="C:microtubule plus-end"/>
    <property type="evidence" value="ECO:0007669"/>
    <property type="project" value="TreeGrafter"/>
</dbReference>
<organism evidence="6">
    <name type="scientific">Sipha flava</name>
    <name type="common">yellow sugarcane aphid</name>
    <dbReference type="NCBI Taxonomy" id="143950"/>
    <lineage>
        <taxon>Eukaryota</taxon>
        <taxon>Metazoa</taxon>
        <taxon>Ecdysozoa</taxon>
        <taxon>Arthropoda</taxon>
        <taxon>Hexapoda</taxon>
        <taxon>Insecta</taxon>
        <taxon>Pterygota</taxon>
        <taxon>Neoptera</taxon>
        <taxon>Paraneoptera</taxon>
        <taxon>Hemiptera</taxon>
        <taxon>Sternorrhyncha</taxon>
        <taxon>Aphidomorpha</taxon>
        <taxon>Aphidoidea</taxon>
        <taxon>Aphididae</taxon>
        <taxon>Sipha</taxon>
    </lineage>
</organism>
<dbReference type="SUPFAM" id="SSF54236">
    <property type="entry name" value="Ubiquitin-like"/>
    <property type="match status" value="1"/>
</dbReference>
<dbReference type="Pfam" id="PF01302">
    <property type="entry name" value="CAP_GLY"/>
    <property type="match status" value="1"/>
</dbReference>
<dbReference type="InterPro" id="IPR000938">
    <property type="entry name" value="CAP-Gly_domain"/>
</dbReference>
<dbReference type="GO" id="GO:0007023">
    <property type="term" value="P:post-chaperonin tubulin folding pathway"/>
    <property type="evidence" value="ECO:0007669"/>
    <property type="project" value="InterPro"/>
</dbReference>
<evidence type="ECO:0000256" key="2">
    <source>
        <dbReference type="ARBA" id="ARBA00022490"/>
    </source>
</evidence>
<evidence type="ECO:0000259" key="5">
    <source>
        <dbReference type="PROSITE" id="PS50245"/>
    </source>
</evidence>
<dbReference type="Gene3D" id="2.30.30.190">
    <property type="entry name" value="CAP Gly-rich-like domain"/>
    <property type="match status" value="1"/>
</dbReference>
<dbReference type="EMBL" id="GGMS01017856">
    <property type="protein sequence ID" value="MBY87059.1"/>
    <property type="molecule type" value="Transcribed_RNA"/>
</dbReference>
<dbReference type="FunFam" id="2.30.30.190:FF:000013">
    <property type="entry name" value="Tubulin-folding cofactor B"/>
    <property type="match status" value="1"/>
</dbReference>
<evidence type="ECO:0000313" key="7">
    <source>
        <dbReference type="Proteomes" id="UP000694846"/>
    </source>
</evidence>
<dbReference type="GO" id="GO:0007021">
    <property type="term" value="P:tubulin complex assembly"/>
    <property type="evidence" value="ECO:0007669"/>
    <property type="project" value="InterPro"/>
</dbReference>
<dbReference type="InterPro" id="IPR036859">
    <property type="entry name" value="CAP-Gly_dom_sf"/>
</dbReference>
<dbReference type="SMART" id="SM01052">
    <property type="entry name" value="CAP_GLY"/>
    <property type="match status" value="1"/>
</dbReference>
<dbReference type="CDD" id="cd01789">
    <property type="entry name" value="Ubl_TBCB"/>
    <property type="match status" value="1"/>
</dbReference>
<evidence type="ECO:0000313" key="6">
    <source>
        <dbReference type="EMBL" id="MBY87059.1"/>
    </source>
</evidence>
<dbReference type="AlphaFoldDB" id="A0A2S2RAN6"/>
<dbReference type="InterPro" id="IPR045172">
    <property type="entry name" value="TBCB_Ubl"/>
</dbReference>
<keyword evidence="7" id="KW-1185">Reference proteome</keyword>
<comment type="similarity">
    <text evidence="4">Belongs to the TBCB family.</text>
</comment>
<keyword evidence="3" id="KW-0143">Chaperone</keyword>
<dbReference type="GO" id="GO:0043014">
    <property type="term" value="F:alpha-tubulin binding"/>
    <property type="evidence" value="ECO:0007669"/>
    <property type="project" value="InterPro"/>
</dbReference>
<protein>
    <submittedName>
        <fullName evidence="6 8">Tubulin-folding cofactor B</fullName>
    </submittedName>
</protein>
<gene>
    <name evidence="6" type="primary">Tbcb</name>
    <name evidence="8" type="synonym">LOC112692724</name>
    <name evidence="6" type="ORF">g.601</name>
</gene>
<comment type="subcellular location">
    <subcellularLocation>
        <location evidence="1">Cytoplasm</location>
    </subcellularLocation>
</comment>
<dbReference type="GO" id="GO:0031122">
    <property type="term" value="P:cytoplasmic microtubule organization"/>
    <property type="evidence" value="ECO:0007669"/>
    <property type="project" value="TreeGrafter"/>
</dbReference>
<feature type="domain" description="CAP-Gly" evidence="5">
    <location>
        <begin position="183"/>
        <end position="225"/>
    </location>
</feature>
<proteinExistence type="inferred from homology"/>
<reference evidence="8" key="2">
    <citation type="submission" date="2025-04" db="UniProtKB">
        <authorList>
            <consortium name="RefSeq"/>
        </authorList>
    </citation>
    <scope>IDENTIFICATION</scope>
    <source>
        <tissue evidence="8">Whole body</tissue>
    </source>
</reference>
<dbReference type="GO" id="GO:0005634">
    <property type="term" value="C:nucleus"/>
    <property type="evidence" value="ECO:0007669"/>
    <property type="project" value="TreeGrafter"/>
</dbReference>
<dbReference type="PANTHER" id="PTHR18916">
    <property type="entry name" value="DYNACTIN 1-RELATED MICROTUBULE-BINDING"/>
    <property type="match status" value="1"/>
</dbReference>
<dbReference type="PROSITE" id="PS50245">
    <property type="entry name" value="CAP_GLY_2"/>
    <property type="match status" value="1"/>
</dbReference>
<evidence type="ECO:0000256" key="1">
    <source>
        <dbReference type="ARBA" id="ARBA00004496"/>
    </source>
</evidence>
<dbReference type="PROSITE" id="PS00845">
    <property type="entry name" value="CAP_GLY_1"/>
    <property type="match status" value="1"/>
</dbReference>
<dbReference type="SUPFAM" id="SSF74924">
    <property type="entry name" value="Cap-Gly domain"/>
    <property type="match status" value="1"/>
</dbReference>
<sequence length="241" mass="27954">MNVEGTHLSEMLELYVCTKLSEPELNARRYRRGMTISELKNKLEMITGRSASSMMLSAYDKDKLIVKLDDDDLQLGSYPIENGMFLLVDDPTFESFQQDEIDSFKMTKEEYDAKQETLKSFLKNNKLGKYNPDYQKQRELENLEKEQQENIEKEQIDKMEVGQRCCIRLPNKPTQHGTVMYKGRLDGKKGYWVGVKYDEPYGKNDGCLNGKRYFETLPKYGSFVTPSAIEIGDFPVIDDEL</sequence>
<dbReference type="GO" id="GO:0005829">
    <property type="term" value="C:cytosol"/>
    <property type="evidence" value="ECO:0007669"/>
    <property type="project" value="UniProtKB-ARBA"/>
</dbReference>
<evidence type="ECO:0000256" key="3">
    <source>
        <dbReference type="ARBA" id="ARBA00023186"/>
    </source>
</evidence>
<dbReference type="GO" id="GO:0051010">
    <property type="term" value="F:microtubule plus-end binding"/>
    <property type="evidence" value="ECO:0007669"/>
    <property type="project" value="TreeGrafter"/>
</dbReference>